<evidence type="ECO:0000256" key="1">
    <source>
        <dbReference type="SAM" id="SignalP"/>
    </source>
</evidence>
<feature type="chain" id="PRO_5045809125" evidence="1">
    <location>
        <begin position="26"/>
        <end position="275"/>
    </location>
</feature>
<dbReference type="InterPro" id="IPR050570">
    <property type="entry name" value="Cell_wall_metabolism_enzyme"/>
</dbReference>
<evidence type="ECO:0000259" key="2">
    <source>
        <dbReference type="Pfam" id="PF01551"/>
    </source>
</evidence>
<dbReference type="SUPFAM" id="SSF51261">
    <property type="entry name" value="Duplicated hybrid motif"/>
    <property type="match status" value="1"/>
</dbReference>
<proteinExistence type="predicted"/>
<evidence type="ECO:0000313" key="4">
    <source>
        <dbReference type="Proteomes" id="UP001595478"/>
    </source>
</evidence>
<comment type="caution">
    <text evidence="3">The sequence shown here is derived from an EMBL/GenBank/DDBJ whole genome shotgun (WGS) entry which is preliminary data.</text>
</comment>
<dbReference type="Proteomes" id="UP001595478">
    <property type="component" value="Unassembled WGS sequence"/>
</dbReference>
<protein>
    <submittedName>
        <fullName evidence="3">M23 family metallopeptidase</fullName>
        <ecNumber evidence="3">3.4.24.-</ecNumber>
    </submittedName>
</protein>
<dbReference type="PANTHER" id="PTHR21666">
    <property type="entry name" value="PEPTIDASE-RELATED"/>
    <property type="match status" value="1"/>
</dbReference>
<dbReference type="GO" id="GO:0016787">
    <property type="term" value="F:hydrolase activity"/>
    <property type="evidence" value="ECO:0007669"/>
    <property type="project" value="UniProtKB-KW"/>
</dbReference>
<gene>
    <name evidence="3" type="ORF">ACFOHL_00490</name>
</gene>
<accession>A0ABV7FII7</accession>
<dbReference type="Gene3D" id="2.70.70.10">
    <property type="entry name" value="Glucose Permease (Domain IIA)"/>
    <property type="match status" value="1"/>
</dbReference>
<keyword evidence="3" id="KW-0378">Hydrolase</keyword>
<keyword evidence="1" id="KW-0732">Signal</keyword>
<name>A0ABV7FII7_9ALTE</name>
<evidence type="ECO:0000313" key="3">
    <source>
        <dbReference type="EMBL" id="MFC3120092.1"/>
    </source>
</evidence>
<dbReference type="InterPro" id="IPR011055">
    <property type="entry name" value="Dup_hybrid_motif"/>
</dbReference>
<reference evidence="4" key="1">
    <citation type="journal article" date="2019" name="Int. J. Syst. Evol. Microbiol.">
        <title>The Global Catalogue of Microorganisms (GCM) 10K type strain sequencing project: providing services to taxonomists for standard genome sequencing and annotation.</title>
        <authorList>
            <consortium name="The Broad Institute Genomics Platform"/>
            <consortium name="The Broad Institute Genome Sequencing Center for Infectious Disease"/>
            <person name="Wu L."/>
            <person name="Ma J."/>
        </authorList>
    </citation>
    <scope>NUCLEOTIDE SEQUENCE [LARGE SCALE GENOMIC DNA]</scope>
    <source>
        <strain evidence="4">KCTC 52473</strain>
    </source>
</reference>
<dbReference type="CDD" id="cd12797">
    <property type="entry name" value="M23_peptidase"/>
    <property type="match status" value="1"/>
</dbReference>
<dbReference type="InterPro" id="IPR016047">
    <property type="entry name" value="M23ase_b-sheet_dom"/>
</dbReference>
<dbReference type="RefSeq" id="WP_376918235.1">
    <property type="nucleotide sequence ID" value="NZ_JBHRSW010000004.1"/>
</dbReference>
<organism evidence="3 4">
    <name type="scientific">Agaribacter flavus</name>
    <dbReference type="NCBI Taxonomy" id="1902781"/>
    <lineage>
        <taxon>Bacteria</taxon>
        <taxon>Pseudomonadati</taxon>
        <taxon>Pseudomonadota</taxon>
        <taxon>Gammaproteobacteria</taxon>
        <taxon>Alteromonadales</taxon>
        <taxon>Alteromonadaceae</taxon>
        <taxon>Agaribacter</taxon>
    </lineage>
</organism>
<keyword evidence="4" id="KW-1185">Reference proteome</keyword>
<dbReference type="Pfam" id="PF01551">
    <property type="entry name" value="Peptidase_M23"/>
    <property type="match status" value="1"/>
</dbReference>
<dbReference type="EC" id="3.4.24.-" evidence="3"/>
<feature type="domain" description="M23ase beta-sheet core" evidence="2">
    <location>
        <begin position="175"/>
        <end position="270"/>
    </location>
</feature>
<dbReference type="EMBL" id="JBHRSW010000004">
    <property type="protein sequence ID" value="MFC3120092.1"/>
    <property type="molecule type" value="Genomic_DNA"/>
</dbReference>
<sequence length="275" mass="30574">MNKSTFFYLLLLSLVCFAVTPRALAEQAVPKLQGKLMQGSLIRGETKAGSKVWLNDKVIRVSSDGYFVMGFGRDAALTHTLSWQHQHMPARDSMQLVLQKREYKIERIEGVPSKYVSPPKAVLDRIRQENTAIAKARKTNSELRDFLSELIMPAKGRISGVYGSQRFFNGEPKRPHYGLDIANKTGEPVVAPIGGVVSLAHDDMYYSGGTLIIDHGFGVSSTFIHLDKIHVKVGQRVEQGERIADIGATGRVTGSHLDWRINWFGTRVDPALLVD</sequence>
<feature type="signal peptide" evidence="1">
    <location>
        <begin position="1"/>
        <end position="25"/>
    </location>
</feature>
<dbReference type="PANTHER" id="PTHR21666:SF285">
    <property type="entry name" value="M23 FAMILY METALLOPEPTIDASE"/>
    <property type="match status" value="1"/>
</dbReference>